<dbReference type="AlphaFoldDB" id="A0AAU8HUI8"/>
<feature type="transmembrane region" description="Helical" evidence="9">
    <location>
        <begin position="292"/>
        <end position="313"/>
    </location>
</feature>
<accession>A0AAU8HUI8</accession>
<proteinExistence type="inferred from homology"/>
<keyword evidence="4" id="KW-1003">Cell membrane</keyword>
<dbReference type="RefSeq" id="WP_353893595.1">
    <property type="nucleotide sequence ID" value="NZ_CP159485.1"/>
</dbReference>
<feature type="transmembrane region" description="Helical" evidence="9">
    <location>
        <begin position="80"/>
        <end position="103"/>
    </location>
</feature>
<dbReference type="InterPro" id="IPR052180">
    <property type="entry name" value="NhaC_Na-H+_Antiporter"/>
</dbReference>
<feature type="domain" description="Na+/H+ antiporter NhaC-like C-terminal" evidence="10">
    <location>
        <begin position="236"/>
        <end position="429"/>
    </location>
</feature>
<feature type="transmembrane region" description="Helical" evidence="9">
    <location>
        <begin position="12"/>
        <end position="31"/>
    </location>
</feature>
<organism evidence="11">
    <name type="scientific">Proteinivorax hydrogeniformans</name>
    <dbReference type="NCBI Taxonomy" id="1826727"/>
    <lineage>
        <taxon>Bacteria</taxon>
        <taxon>Bacillati</taxon>
        <taxon>Bacillota</taxon>
        <taxon>Clostridia</taxon>
        <taxon>Eubacteriales</taxon>
        <taxon>Proteinivoracaceae</taxon>
        <taxon>Proteinivorax</taxon>
    </lineage>
</organism>
<comment type="subcellular location">
    <subcellularLocation>
        <location evidence="1">Cell membrane</location>
        <topology evidence="1">Multi-pass membrane protein</topology>
    </subcellularLocation>
</comment>
<dbReference type="PANTHER" id="PTHR33451:SF4">
    <property type="entry name" value="NA+_H+ ANTIPORTER"/>
    <property type="match status" value="1"/>
</dbReference>
<dbReference type="EMBL" id="CP159485">
    <property type="protein sequence ID" value="XCI29046.1"/>
    <property type="molecule type" value="Genomic_DNA"/>
</dbReference>
<dbReference type="Pfam" id="PF03553">
    <property type="entry name" value="Na_H_antiporter"/>
    <property type="match status" value="2"/>
</dbReference>
<name>A0AAU8HUI8_9FIRM</name>
<sequence>MGENKNQKSNGWALLPFFIFVTVFLGAGVILEVQGVDMAFYEFPAPIAALCGVVSAFIVFKGTVREKIEDFIKGCGNEDIIIMCIIYLLAGGFAAVTEAMGGIESTVNLGLTYVPAQYVTAGLFIISAFVSVATGSSMGSIAAVGPIAVGVANAAGTDLAFTLAAVLGGCMCGDNLSIISDTTIAATRTQGVAMKDKFRVNLLIVLPAALLTIVLLIFFGNPETVVEMETYEYNLTKVIPYIFVLVAAIAGMNVFVVLTGGIFISGVIGIFYSQLSVLTFAQQTYQGFSGMFEIFLLSMFTGGLAAMVTKAGGVQFLLDKVQKLIKGTKSAELGIAALVSLTDAAVANNTVAIIINGPIVKEISNKYKIDPRRSAAMLDIFACVMQGAIPYGAQMLLIGTLSGGQVSPLNIIPLLWYQMFLAVAAIISIYIPYANGLINKPPWNWDKKEKEVE</sequence>
<evidence type="ECO:0000256" key="4">
    <source>
        <dbReference type="ARBA" id="ARBA00022475"/>
    </source>
</evidence>
<evidence type="ECO:0000256" key="2">
    <source>
        <dbReference type="ARBA" id="ARBA00022448"/>
    </source>
</evidence>
<keyword evidence="5 9" id="KW-0812">Transmembrane</keyword>
<evidence type="ECO:0000259" key="10">
    <source>
        <dbReference type="Pfam" id="PF03553"/>
    </source>
</evidence>
<evidence type="ECO:0000256" key="5">
    <source>
        <dbReference type="ARBA" id="ARBA00022692"/>
    </source>
</evidence>
<feature type="transmembrane region" description="Helical" evidence="9">
    <location>
        <begin position="414"/>
        <end position="433"/>
    </location>
</feature>
<evidence type="ECO:0000256" key="6">
    <source>
        <dbReference type="ARBA" id="ARBA00022989"/>
    </source>
</evidence>
<feature type="transmembrane region" description="Helical" evidence="9">
    <location>
        <begin position="198"/>
        <end position="219"/>
    </location>
</feature>
<keyword evidence="2" id="KW-0813">Transport</keyword>
<keyword evidence="6 9" id="KW-1133">Transmembrane helix</keyword>
<evidence type="ECO:0000256" key="9">
    <source>
        <dbReference type="SAM" id="Phobius"/>
    </source>
</evidence>
<feature type="transmembrane region" description="Helical" evidence="9">
    <location>
        <begin position="115"/>
        <end position="133"/>
    </location>
</feature>
<evidence type="ECO:0000256" key="1">
    <source>
        <dbReference type="ARBA" id="ARBA00004651"/>
    </source>
</evidence>
<evidence type="ECO:0000256" key="8">
    <source>
        <dbReference type="ARBA" id="ARBA00038435"/>
    </source>
</evidence>
<keyword evidence="7 9" id="KW-0472">Membrane</keyword>
<dbReference type="InterPro" id="IPR018461">
    <property type="entry name" value="Na/H_Antiport_NhaC-like_C"/>
</dbReference>
<dbReference type="GO" id="GO:0015297">
    <property type="term" value="F:antiporter activity"/>
    <property type="evidence" value="ECO:0007669"/>
    <property type="project" value="UniProtKB-KW"/>
</dbReference>
<reference evidence="11" key="2">
    <citation type="submission" date="2024-06" db="EMBL/GenBank/DDBJ databases">
        <authorList>
            <person name="Petrova K.O."/>
            <person name="Toshchakov S.V."/>
            <person name="Boltjanskaja Y.V."/>
            <person name="Kevbrin V.V."/>
        </authorList>
    </citation>
    <scope>NUCLEOTIDE SEQUENCE</scope>
    <source>
        <strain evidence="11">Z-710</strain>
    </source>
</reference>
<evidence type="ECO:0000256" key="7">
    <source>
        <dbReference type="ARBA" id="ARBA00023136"/>
    </source>
</evidence>
<feature type="transmembrane region" description="Helical" evidence="9">
    <location>
        <begin position="43"/>
        <end position="60"/>
    </location>
</feature>
<feature type="domain" description="Na+/H+ antiporter NhaC-like C-terminal" evidence="10">
    <location>
        <begin position="20"/>
        <end position="220"/>
    </location>
</feature>
<evidence type="ECO:0000313" key="11">
    <source>
        <dbReference type="EMBL" id="XCI29046.1"/>
    </source>
</evidence>
<feature type="transmembrane region" description="Helical" evidence="9">
    <location>
        <begin position="376"/>
        <end position="402"/>
    </location>
</feature>
<dbReference type="PANTHER" id="PTHR33451">
    <property type="entry name" value="MALATE-2H(+)/NA(+)-LACTATE ANTIPORTER"/>
    <property type="match status" value="1"/>
</dbReference>
<evidence type="ECO:0000256" key="3">
    <source>
        <dbReference type="ARBA" id="ARBA00022449"/>
    </source>
</evidence>
<gene>
    <name evidence="11" type="ORF">PRVXH_000346</name>
</gene>
<feature type="transmembrane region" description="Helical" evidence="9">
    <location>
        <begin position="239"/>
        <end position="272"/>
    </location>
</feature>
<dbReference type="GO" id="GO:0005886">
    <property type="term" value="C:plasma membrane"/>
    <property type="evidence" value="ECO:0007669"/>
    <property type="project" value="UniProtKB-SubCell"/>
</dbReference>
<comment type="similarity">
    <text evidence="8">Belongs to the NhaC Na(+)/H(+) (TC 2.A.35) antiporter family.</text>
</comment>
<protein>
    <submittedName>
        <fullName evidence="11">Na+/H+ antiporter NhaC family protein</fullName>
    </submittedName>
</protein>
<keyword evidence="3" id="KW-0050">Antiport</keyword>
<reference evidence="11" key="1">
    <citation type="journal article" date="2018" name="Antonie Van Leeuwenhoek">
        <title>Proteinivorax hydrogeniformans sp. nov., an anaerobic, haloalkaliphilic bacterium fermenting proteinaceous compounds with high hydrogen production.</title>
        <authorList>
            <person name="Boltyanskaya Y."/>
            <person name="Detkova E."/>
            <person name="Pimenov N."/>
            <person name="Kevbrin V."/>
        </authorList>
    </citation>
    <scope>NUCLEOTIDE SEQUENCE</scope>
    <source>
        <strain evidence="11">Z-710</strain>
    </source>
</reference>